<dbReference type="Proteomes" id="UP000245768">
    <property type="component" value="Unassembled WGS sequence"/>
</dbReference>
<keyword evidence="3" id="KW-1185">Reference proteome</keyword>
<proteinExistence type="predicted"/>
<evidence type="ECO:0000256" key="1">
    <source>
        <dbReference type="SAM" id="MobiDB-lite"/>
    </source>
</evidence>
<organism evidence="2 3">
    <name type="scientific">Acaromyces ingoldii</name>
    <dbReference type="NCBI Taxonomy" id="215250"/>
    <lineage>
        <taxon>Eukaryota</taxon>
        <taxon>Fungi</taxon>
        <taxon>Dikarya</taxon>
        <taxon>Basidiomycota</taxon>
        <taxon>Ustilaginomycotina</taxon>
        <taxon>Exobasidiomycetes</taxon>
        <taxon>Exobasidiales</taxon>
        <taxon>Cryptobasidiaceae</taxon>
        <taxon>Acaromyces</taxon>
    </lineage>
</organism>
<dbReference type="EMBL" id="KZ819639">
    <property type="protein sequence ID" value="PWN87647.1"/>
    <property type="molecule type" value="Genomic_DNA"/>
</dbReference>
<evidence type="ECO:0000313" key="3">
    <source>
        <dbReference type="Proteomes" id="UP000245768"/>
    </source>
</evidence>
<dbReference type="InParanoid" id="A0A316YE10"/>
<feature type="compositionally biased region" description="Basic and acidic residues" evidence="1">
    <location>
        <begin position="148"/>
        <end position="162"/>
    </location>
</feature>
<reference evidence="2 3" key="1">
    <citation type="journal article" date="2018" name="Mol. Biol. Evol.">
        <title>Broad Genomic Sampling Reveals a Smut Pathogenic Ancestry of the Fungal Clade Ustilaginomycotina.</title>
        <authorList>
            <person name="Kijpornyongpan T."/>
            <person name="Mondo S.J."/>
            <person name="Barry K."/>
            <person name="Sandor L."/>
            <person name="Lee J."/>
            <person name="Lipzen A."/>
            <person name="Pangilinan J."/>
            <person name="LaButti K."/>
            <person name="Hainaut M."/>
            <person name="Henrissat B."/>
            <person name="Grigoriev I.V."/>
            <person name="Spatafora J.W."/>
            <person name="Aime M.C."/>
        </authorList>
    </citation>
    <scope>NUCLEOTIDE SEQUENCE [LARGE SCALE GENOMIC DNA]</scope>
    <source>
        <strain evidence="2 3">MCA 4198</strain>
    </source>
</reference>
<accession>A0A316YE10</accession>
<feature type="compositionally biased region" description="Low complexity" evidence="1">
    <location>
        <begin position="171"/>
        <end position="182"/>
    </location>
</feature>
<dbReference type="RefSeq" id="XP_025374845.1">
    <property type="nucleotide sequence ID" value="XM_025522558.1"/>
</dbReference>
<feature type="region of interest" description="Disordered" evidence="1">
    <location>
        <begin position="144"/>
        <end position="192"/>
    </location>
</feature>
<dbReference type="GeneID" id="37044474"/>
<dbReference type="AlphaFoldDB" id="A0A316YE10"/>
<sequence length="209" mass="22831">MTSTPPAPAAPLGIRRFYTQHTEPLDVEVTAKVMTCSGLDLTLAEAGTGRPMFAVVGKLAFLGNVAEVKAADGALLYRIWQKRAALRNKYKATQGSKPKTKAEEQADVLFHAEGGYKLSFDLDVTYRSFDEGKEQTLTLKTGVVSRSRPCDDELPSSHEDHLRRQRKSHRSSSPTEPSSHASHGVRRTCGGGPVSRLLFYAAAEASKRD</sequence>
<evidence type="ECO:0000313" key="2">
    <source>
        <dbReference type="EMBL" id="PWN87647.1"/>
    </source>
</evidence>
<name>A0A316YE10_9BASI</name>
<gene>
    <name evidence="2" type="ORF">FA10DRAFT_268979</name>
</gene>
<protein>
    <submittedName>
        <fullName evidence="2">Uncharacterized protein</fullName>
    </submittedName>
</protein>